<evidence type="ECO:0000313" key="6">
    <source>
        <dbReference type="EMBL" id="KAL1836805.1"/>
    </source>
</evidence>
<dbReference type="PROSITE" id="PS51891">
    <property type="entry name" value="CENP_V_GFA"/>
    <property type="match status" value="1"/>
</dbReference>
<dbReference type="Pfam" id="PF04828">
    <property type="entry name" value="GFA"/>
    <property type="match status" value="1"/>
</dbReference>
<dbReference type="Gene3D" id="3.90.1590.10">
    <property type="entry name" value="glutathione-dependent formaldehyde- activating enzyme (gfa)"/>
    <property type="match status" value="1"/>
</dbReference>
<comment type="caution">
    <text evidence="6">The sequence shown here is derived from an EMBL/GenBank/DDBJ whole genome shotgun (WGS) entry which is preliminary data.</text>
</comment>
<keyword evidence="4" id="KW-0456">Lyase</keyword>
<dbReference type="Proteomes" id="UP001583172">
    <property type="component" value="Unassembled WGS sequence"/>
</dbReference>
<dbReference type="InterPro" id="IPR006913">
    <property type="entry name" value="CENP-V/GFA"/>
</dbReference>
<keyword evidence="3" id="KW-0862">Zinc</keyword>
<dbReference type="PANTHER" id="PTHR33337:SF40">
    <property type="entry name" value="CENP-V_GFA DOMAIN-CONTAINING PROTEIN-RELATED"/>
    <property type="match status" value="1"/>
</dbReference>
<feature type="domain" description="CENP-V/GFA" evidence="5">
    <location>
        <begin position="20"/>
        <end position="154"/>
    </location>
</feature>
<dbReference type="PANTHER" id="PTHR33337">
    <property type="entry name" value="GFA DOMAIN-CONTAINING PROTEIN"/>
    <property type="match status" value="1"/>
</dbReference>
<organism evidence="6 7">
    <name type="scientific">Humicola insolens</name>
    <name type="common">Soft-rot fungus</name>
    <dbReference type="NCBI Taxonomy" id="85995"/>
    <lineage>
        <taxon>Eukaryota</taxon>
        <taxon>Fungi</taxon>
        <taxon>Dikarya</taxon>
        <taxon>Ascomycota</taxon>
        <taxon>Pezizomycotina</taxon>
        <taxon>Sordariomycetes</taxon>
        <taxon>Sordariomycetidae</taxon>
        <taxon>Sordariales</taxon>
        <taxon>Chaetomiaceae</taxon>
        <taxon>Mycothermus</taxon>
    </lineage>
</organism>
<evidence type="ECO:0000259" key="5">
    <source>
        <dbReference type="PROSITE" id="PS51891"/>
    </source>
</evidence>
<dbReference type="InterPro" id="IPR011057">
    <property type="entry name" value="Mss4-like_sf"/>
</dbReference>
<reference evidence="6 7" key="1">
    <citation type="journal article" date="2024" name="Commun. Biol.">
        <title>Comparative genomic analysis of thermophilic fungi reveals convergent evolutionary adaptations and gene losses.</title>
        <authorList>
            <person name="Steindorff A.S."/>
            <person name="Aguilar-Pontes M.V."/>
            <person name="Robinson A.J."/>
            <person name="Andreopoulos B."/>
            <person name="LaButti K."/>
            <person name="Kuo A."/>
            <person name="Mondo S."/>
            <person name="Riley R."/>
            <person name="Otillar R."/>
            <person name="Haridas S."/>
            <person name="Lipzen A."/>
            <person name="Grimwood J."/>
            <person name="Schmutz J."/>
            <person name="Clum A."/>
            <person name="Reid I.D."/>
            <person name="Moisan M.C."/>
            <person name="Butler G."/>
            <person name="Nguyen T.T.M."/>
            <person name="Dewar K."/>
            <person name="Conant G."/>
            <person name="Drula E."/>
            <person name="Henrissat B."/>
            <person name="Hansel C."/>
            <person name="Singer S."/>
            <person name="Hutchinson M.I."/>
            <person name="de Vries R.P."/>
            <person name="Natvig D.O."/>
            <person name="Powell A.J."/>
            <person name="Tsang A."/>
            <person name="Grigoriev I.V."/>
        </authorList>
    </citation>
    <scope>NUCLEOTIDE SEQUENCE [LARGE SCALE GENOMIC DNA]</scope>
    <source>
        <strain evidence="6 7">CBS 620.91</strain>
    </source>
</reference>
<dbReference type="SUPFAM" id="SSF51316">
    <property type="entry name" value="Mss4-like"/>
    <property type="match status" value="1"/>
</dbReference>
<proteinExistence type="inferred from homology"/>
<evidence type="ECO:0000313" key="7">
    <source>
        <dbReference type="Proteomes" id="UP001583172"/>
    </source>
</evidence>
<protein>
    <recommendedName>
        <fullName evidence="5">CENP-V/GFA domain-containing protein</fullName>
    </recommendedName>
</protein>
<comment type="similarity">
    <text evidence="1">Belongs to the Gfa family.</text>
</comment>
<name>A0ABR3V4X8_HUMIN</name>
<keyword evidence="2" id="KW-0479">Metal-binding</keyword>
<keyword evidence="7" id="KW-1185">Reference proteome</keyword>
<evidence type="ECO:0000256" key="4">
    <source>
        <dbReference type="ARBA" id="ARBA00023239"/>
    </source>
</evidence>
<evidence type="ECO:0000256" key="3">
    <source>
        <dbReference type="ARBA" id="ARBA00022833"/>
    </source>
</evidence>
<evidence type="ECO:0000256" key="1">
    <source>
        <dbReference type="ARBA" id="ARBA00005495"/>
    </source>
</evidence>
<evidence type="ECO:0000256" key="2">
    <source>
        <dbReference type="ARBA" id="ARBA00022723"/>
    </source>
</evidence>
<dbReference type="EMBL" id="JAZGSY010000364">
    <property type="protein sequence ID" value="KAL1836805.1"/>
    <property type="molecule type" value="Genomic_DNA"/>
</dbReference>
<gene>
    <name evidence="6" type="ORF">VTJ49DRAFT_4633</name>
</gene>
<sequence>MTSIITMTDTYDLGPFPRYITGGCLCGKIAYRIDFPEGHDFKQASNTCQCTQCRKNTSSLFFMWQRVPYASLTWTTPLDALKNFYCTPQRARGFCMNCGTFLYWRDETGPNVCVAIGTVNPLYLFGEGREEGGEVPPGGFGRALASGCGVHGWTRNEIPGVTDNLPLLGVDGRGERFETE</sequence>
<accession>A0ABR3V4X8</accession>